<dbReference type="AlphaFoldDB" id="A0A1U7V584"/>
<dbReference type="PANTHER" id="PTHR48475">
    <property type="entry name" value="RIBONUCLEASE H"/>
    <property type="match status" value="1"/>
</dbReference>
<dbReference type="Proteomes" id="UP000189701">
    <property type="component" value="Unplaced"/>
</dbReference>
<proteinExistence type="predicted"/>
<keyword evidence="1" id="KW-1185">Reference proteome</keyword>
<dbReference type="eggNOG" id="KOG0017">
    <property type="taxonomic scope" value="Eukaryota"/>
</dbReference>
<dbReference type="SUPFAM" id="SSF53098">
    <property type="entry name" value="Ribonuclease H-like"/>
    <property type="match status" value="1"/>
</dbReference>
<dbReference type="InterPro" id="IPR012337">
    <property type="entry name" value="RNaseH-like_sf"/>
</dbReference>
<sequence>MDVFGPIELTASNGHRFILVAIYYFTRWVEAASDKAVTKKVVADFLQYHIVCRFGVSESIITDNVVNVNCDLMKSMCKAFKIKHQNSTTYRTIVRTSTGETPYLLVYGTEAVILAEVEIPSLRIIQEVELSDVEWVQNQYEQLALIDGKRMNAVCHGQLYQNRTERAFNKKVRSRQFTSGNGAEMNLPTLG</sequence>
<accession>A0A1U7V584</accession>
<evidence type="ECO:0000313" key="2">
    <source>
        <dbReference type="RefSeq" id="XP_009761543.1"/>
    </source>
</evidence>
<name>A0A1U7V584_NICSY</name>
<organism evidence="1 2">
    <name type="scientific">Nicotiana sylvestris</name>
    <name type="common">Wood tobacco</name>
    <name type="synonym">South American tobacco</name>
    <dbReference type="NCBI Taxonomy" id="4096"/>
    <lineage>
        <taxon>Eukaryota</taxon>
        <taxon>Viridiplantae</taxon>
        <taxon>Streptophyta</taxon>
        <taxon>Embryophyta</taxon>
        <taxon>Tracheophyta</taxon>
        <taxon>Spermatophyta</taxon>
        <taxon>Magnoliopsida</taxon>
        <taxon>eudicotyledons</taxon>
        <taxon>Gunneridae</taxon>
        <taxon>Pentapetalae</taxon>
        <taxon>asterids</taxon>
        <taxon>lamiids</taxon>
        <taxon>Solanales</taxon>
        <taxon>Solanaceae</taxon>
        <taxon>Nicotianoideae</taxon>
        <taxon>Nicotianeae</taxon>
        <taxon>Nicotiana</taxon>
    </lineage>
</organism>
<dbReference type="PANTHER" id="PTHR48475:SF1">
    <property type="entry name" value="RNASE H TYPE-1 DOMAIN-CONTAINING PROTEIN"/>
    <property type="match status" value="1"/>
</dbReference>
<dbReference type="RefSeq" id="XP_009761543.1">
    <property type="nucleotide sequence ID" value="XM_009763241.1"/>
</dbReference>
<reference evidence="2" key="2">
    <citation type="submission" date="2025-08" db="UniProtKB">
        <authorList>
            <consortium name="RefSeq"/>
        </authorList>
    </citation>
    <scope>IDENTIFICATION</scope>
    <source>
        <tissue evidence="2">Leaf</tissue>
    </source>
</reference>
<dbReference type="Gene3D" id="3.30.420.10">
    <property type="entry name" value="Ribonuclease H-like superfamily/Ribonuclease H"/>
    <property type="match status" value="1"/>
</dbReference>
<protein>
    <submittedName>
        <fullName evidence="2">Uncharacterized protein LOC104213708</fullName>
    </submittedName>
</protein>
<dbReference type="GO" id="GO:0003676">
    <property type="term" value="F:nucleic acid binding"/>
    <property type="evidence" value="ECO:0007669"/>
    <property type="project" value="InterPro"/>
</dbReference>
<dbReference type="STRING" id="4096.A0A1U7V584"/>
<dbReference type="InterPro" id="IPR036397">
    <property type="entry name" value="RNaseH_sf"/>
</dbReference>
<gene>
    <name evidence="2" type="primary">LOC104213708</name>
</gene>
<evidence type="ECO:0000313" key="1">
    <source>
        <dbReference type="Proteomes" id="UP000189701"/>
    </source>
</evidence>
<reference evidence="1" key="1">
    <citation type="journal article" date="2013" name="Genome Biol.">
        <title>Reference genomes and transcriptomes of Nicotiana sylvestris and Nicotiana tomentosiformis.</title>
        <authorList>
            <person name="Sierro N."/>
            <person name="Battey J.N."/>
            <person name="Ouadi S."/>
            <person name="Bovet L."/>
            <person name="Goepfert S."/>
            <person name="Bakaher N."/>
            <person name="Peitsch M.C."/>
            <person name="Ivanov N.V."/>
        </authorList>
    </citation>
    <scope>NUCLEOTIDE SEQUENCE [LARGE SCALE GENOMIC DNA]</scope>
</reference>